<gene>
    <name evidence="1" type="ORF">HAX54_023568</name>
</gene>
<comment type="caution">
    <text evidence="1">The sequence shown here is derived from an EMBL/GenBank/DDBJ whole genome shotgun (WGS) entry which is preliminary data.</text>
</comment>
<name>A0ABS8UYI3_DATST</name>
<sequence>MISNPRKIFLPINLIITKIKTIFFNQPKTMLCRAAPLNIPNSMKSLKSPPFLVQFHCTQVHGVLPKFHLDTPTKIIAFLEGPPPNVTGVTTGRAPHDQRQGRVVGEPIDNVDVVDVVAKIIVVVVMWLLLF</sequence>
<dbReference type="EMBL" id="JACEIK010002862">
    <property type="protein sequence ID" value="MCD9639190.1"/>
    <property type="molecule type" value="Genomic_DNA"/>
</dbReference>
<accession>A0ABS8UYI3</accession>
<keyword evidence="2" id="KW-1185">Reference proteome</keyword>
<reference evidence="1 2" key="1">
    <citation type="journal article" date="2021" name="BMC Genomics">
        <title>Datura genome reveals duplications of psychoactive alkaloid biosynthetic genes and high mutation rate following tissue culture.</title>
        <authorList>
            <person name="Rajewski A."/>
            <person name="Carter-House D."/>
            <person name="Stajich J."/>
            <person name="Litt A."/>
        </authorList>
    </citation>
    <scope>NUCLEOTIDE SEQUENCE [LARGE SCALE GENOMIC DNA]</scope>
    <source>
        <strain evidence="1">AR-01</strain>
    </source>
</reference>
<evidence type="ECO:0000313" key="1">
    <source>
        <dbReference type="EMBL" id="MCD9639190.1"/>
    </source>
</evidence>
<evidence type="ECO:0000313" key="2">
    <source>
        <dbReference type="Proteomes" id="UP000823775"/>
    </source>
</evidence>
<protein>
    <submittedName>
        <fullName evidence="1">Uncharacterized protein</fullName>
    </submittedName>
</protein>
<dbReference type="Proteomes" id="UP000823775">
    <property type="component" value="Unassembled WGS sequence"/>
</dbReference>
<organism evidence="1 2">
    <name type="scientific">Datura stramonium</name>
    <name type="common">Jimsonweed</name>
    <name type="synonym">Common thornapple</name>
    <dbReference type="NCBI Taxonomy" id="4076"/>
    <lineage>
        <taxon>Eukaryota</taxon>
        <taxon>Viridiplantae</taxon>
        <taxon>Streptophyta</taxon>
        <taxon>Embryophyta</taxon>
        <taxon>Tracheophyta</taxon>
        <taxon>Spermatophyta</taxon>
        <taxon>Magnoliopsida</taxon>
        <taxon>eudicotyledons</taxon>
        <taxon>Gunneridae</taxon>
        <taxon>Pentapetalae</taxon>
        <taxon>asterids</taxon>
        <taxon>lamiids</taxon>
        <taxon>Solanales</taxon>
        <taxon>Solanaceae</taxon>
        <taxon>Solanoideae</taxon>
        <taxon>Datureae</taxon>
        <taxon>Datura</taxon>
    </lineage>
</organism>
<proteinExistence type="predicted"/>